<gene>
    <name evidence="2" type="ORF">NCTC13765_01777</name>
</gene>
<dbReference type="AlphaFoldDB" id="A0A380L105"/>
<dbReference type="STRING" id="1123307.GCA_000380065_00834"/>
<feature type="domain" description="Carboxymuconolactone decarboxylase-like" evidence="1">
    <location>
        <begin position="2"/>
        <end position="62"/>
    </location>
</feature>
<dbReference type="InterPro" id="IPR003779">
    <property type="entry name" value="CMD-like"/>
</dbReference>
<keyword evidence="3" id="KW-1185">Reference proteome</keyword>
<dbReference type="InterPro" id="IPR029032">
    <property type="entry name" value="AhpD-like"/>
</dbReference>
<dbReference type="Gene3D" id="1.20.1290.10">
    <property type="entry name" value="AhpD-like"/>
    <property type="match status" value="1"/>
</dbReference>
<feature type="domain" description="Carboxymuconolactone decarboxylase-like" evidence="1">
    <location>
        <begin position="123"/>
        <end position="182"/>
    </location>
</feature>
<evidence type="ECO:0000313" key="2">
    <source>
        <dbReference type="EMBL" id="SUN77260.1"/>
    </source>
</evidence>
<accession>A0A380L105</accession>
<dbReference type="SUPFAM" id="SSF69118">
    <property type="entry name" value="AhpD-like"/>
    <property type="match status" value="1"/>
</dbReference>
<dbReference type="EMBL" id="UHFR01000005">
    <property type="protein sequence ID" value="SUN77260.1"/>
    <property type="molecule type" value="Genomic_DNA"/>
</dbReference>
<reference evidence="2" key="1">
    <citation type="submission" date="2018-06" db="EMBL/GenBank/DDBJ databases">
        <authorList>
            <consortium name="Pathogen Informatics"/>
            <person name="Doyle S."/>
        </authorList>
    </citation>
    <scope>NUCLEOTIDE SEQUENCE [LARGE SCALE GENOMIC DNA]</scope>
    <source>
        <strain evidence="2">NCTC13765</strain>
    </source>
</reference>
<dbReference type="EC" id="4.1.1.44" evidence="2"/>
<organism evidence="2 3">
    <name type="scientific">Streptococcus massiliensis</name>
    <dbReference type="NCBI Taxonomy" id="313439"/>
    <lineage>
        <taxon>Bacteria</taxon>
        <taxon>Bacillati</taxon>
        <taxon>Bacillota</taxon>
        <taxon>Bacilli</taxon>
        <taxon>Lactobacillales</taxon>
        <taxon>Streptococcaceae</taxon>
        <taxon>Streptococcus</taxon>
    </lineage>
</organism>
<sequence length="205" mass="22695">MSHLTEKQRNVVRITYWTTLGDLENLRTALAKGLDQGLTVNEIKEVLVHIYAYAGFPRALNGINTFLTLINDRQAQGIHDEVGRFATPLSISDKNAYGSQMRDKLTGPRPTAAYAKFVPVIDDFLKEHLFADLFARDTISHADRELVTISVLAALGNVVGQLKTHMTITYHLGIGKEALADFQAIVENFDKDKGVAVATILTEIE</sequence>
<dbReference type="Proteomes" id="UP000254634">
    <property type="component" value="Unassembled WGS sequence"/>
</dbReference>
<dbReference type="Pfam" id="PF02627">
    <property type="entry name" value="CMD"/>
    <property type="match status" value="2"/>
</dbReference>
<evidence type="ECO:0000313" key="3">
    <source>
        <dbReference type="Proteomes" id="UP000254634"/>
    </source>
</evidence>
<dbReference type="GO" id="GO:0047575">
    <property type="term" value="F:4-carboxymuconolactone decarboxylase activity"/>
    <property type="evidence" value="ECO:0007669"/>
    <property type="project" value="UniProtKB-EC"/>
</dbReference>
<name>A0A380L105_9STRE</name>
<dbReference type="PANTHER" id="PTHR33570:SF2">
    <property type="entry name" value="CARBOXYMUCONOLACTONE DECARBOXYLASE-LIKE DOMAIN-CONTAINING PROTEIN"/>
    <property type="match status" value="1"/>
</dbReference>
<protein>
    <submittedName>
        <fullName evidence="2">Carboxymuconolactone decarboxylase</fullName>
        <ecNumber evidence="2">4.1.1.44</ecNumber>
    </submittedName>
</protein>
<dbReference type="RefSeq" id="WP_018371524.1">
    <property type="nucleotide sequence ID" value="NZ_UHFR01000005.1"/>
</dbReference>
<dbReference type="PANTHER" id="PTHR33570">
    <property type="entry name" value="4-CARBOXYMUCONOLACTONE DECARBOXYLASE FAMILY PROTEIN"/>
    <property type="match status" value="1"/>
</dbReference>
<keyword evidence="2" id="KW-0456">Lyase</keyword>
<dbReference type="OrthoDB" id="9802489at2"/>
<dbReference type="InterPro" id="IPR052512">
    <property type="entry name" value="4CMD/NDH-1_regulator"/>
</dbReference>
<proteinExistence type="predicted"/>
<dbReference type="GO" id="GO:0051920">
    <property type="term" value="F:peroxiredoxin activity"/>
    <property type="evidence" value="ECO:0007669"/>
    <property type="project" value="InterPro"/>
</dbReference>
<evidence type="ECO:0000259" key="1">
    <source>
        <dbReference type="Pfam" id="PF02627"/>
    </source>
</evidence>